<organism evidence="2 3">
    <name type="scientific">Amblyomma americanum</name>
    <name type="common">Lone star tick</name>
    <dbReference type="NCBI Taxonomy" id="6943"/>
    <lineage>
        <taxon>Eukaryota</taxon>
        <taxon>Metazoa</taxon>
        <taxon>Ecdysozoa</taxon>
        <taxon>Arthropoda</taxon>
        <taxon>Chelicerata</taxon>
        <taxon>Arachnida</taxon>
        <taxon>Acari</taxon>
        <taxon>Parasitiformes</taxon>
        <taxon>Ixodida</taxon>
        <taxon>Ixodoidea</taxon>
        <taxon>Ixodidae</taxon>
        <taxon>Amblyomminae</taxon>
        <taxon>Amblyomma</taxon>
    </lineage>
</organism>
<keyword evidence="1" id="KW-1133">Transmembrane helix</keyword>
<evidence type="ECO:0000313" key="2">
    <source>
        <dbReference type="EMBL" id="KAK8759767.1"/>
    </source>
</evidence>
<protein>
    <submittedName>
        <fullName evidence="2">Uncharacterized protein</fullName>
    </submittedName>
</protein>
<gene>
    <name evidence="2" type="ORF">V5799_002601</name>
</gene>
<accession>A0AAQ4DBC7</accession>
<sequence>MTATPSKQKINVCTTSGKACFSSTSQFINAFNVVYVLRPEIKEVLMEQEWFDYIPDVHNVSKFVTAKTSDYIWLGLAGISIFFDVLILAGTTQEKTEVSKNPTHRRFGCGEGASSCPPFHAARDNATGAAAADNATTPPFSSESSRRVFAVDDDDEPGPYDVLFLPPTVRQFFHFSYVFCRATCKFETLGAFASYSRRMIRREYVF</sequence>
<proteinExistence type="predicted"/>
<evidence type="ECO:0000256" key="1">
    <source>
        <dbReference type="SAM" id="Phobius"/>
    </source>
</evidence>
<keyword evidence="3" id="KW-1185">Reference proteome</keyword>
<keyword evidence="1" id="KW-0472">Membrane</keyword>
<dbReference type="EMBL" id="JARKHS020032633">
    <property type="protein sequence ID" value="KAK8759767.1"/>
    <property type="molecule type" value="Genomic_DNA"/>
</dbReference>
<keyword evidence="1" id="KW-0812">Transmembrane</keyword>
<dbReference type="AlphaFoldDB" id="A0AAQ4DBC7"/>
<evidence type="ECO:0000313" key="3">
    <source>
        <dbReference type="Proteomes" id="UP001321473"/>
    </source>
</evidence>
<reference evidence="2 3" key="1">
    <citation type="journal article" date="2023" name="Arcadia Sci">
        <title>De novo assembly of a long-read Amblyomma americanum tick genome.</title>
        <authorList>
            <person name="Chou S."/>
            <person name="Poskanzer K.E."/>
            <person name="Rollins M."/>
            <person name="Thuy-Boun P.S."/>
        </authorList>
    </citation>
    <scope>NUCLEOTIDE SEQUENCE [LARGE SCALE GENOMIC DNA]</scope>
    <source>
        <strain evidence="2">F_SG_1</strain>
        <tissue evidence="2">Salivary glands</tissue>
    </source>
</reference>
<name>A0AAQ4DBC7_AMBAM</name>
<dbReference type="Proteomes" id="UP001321473">
    <property type="component" value="Unassembled WGS sequence"/>
</dbReference>
<feature type="transmembrane region" description="Helical" evidence="1">
    <location>
        <begin position="71"/>
        <end position="90"/>
    </location>
</feature>
<comment type="caution">
    <text evidence="2">The sequence shown here is derived from an EMBL/GenBank/DDBJ whole genome shotgun (WGS) entry which is preliminary data.</text>
</comment>